<dbReference type="AlphaFoldDB" id="A0A1U9NGI4"/>
<proteinExistence type="predicted"/>
<dbReference type="STRING" id="1936003.STSP2_00005"/>
<organism evidence="4 5">
    <name type="scientific">Anaerohalosphaera lusitana</name>
    <dbReference type="NCBI Taxonomy" id="1936003"/>
    <lineage>
        <taxon>Bacteria</taxon>
        <taxon>Pseudomonadati</taxon>
        <taxon>Planctomycetota</taxon>
        <taxon>Phycisphaerae</taxon>
        <taxon>Sedimentisphaerales</taxon>
        <taxon>Anaerohalosphaeraceae</taxon>
        <taxon>Anaerohalosphaera</taxon>
    </lineage>
</organism>
<evidence type="ECO:0000256" key="2">
    <source>
        <dbReference type="ARBA" id="ARBA00022643"/>
    </source>
</evidence>
<keyword evidence="2" id="KW-0288">FMN</keyword>
<dbReference type="RefSeq" id="WP_146658666.1">
    <property type="nucleotide sequence ID" value="NZ_CP019791.1"/>
</dbReference>
<keyword evidence="1" id="KW-0285">Flavoprotein</keyword>
<dbReference type="KEGG" id="alus:STSP2_00005"/>
<dbReference type="EMBL" id="CP019791">
    <property type="protein sequence ID" value="AQT66867.1"/>
    <property type="molecule type" value="Genomic_DNA"/>
</dbReference>
<sequence length="204" mass="22782">MYKQEPPKQQVLGISGSPRKNGNSDVLLEHVQKGVEALRIQCEKIHLRTMDFQSCIGCERCRKDKSCTGLKDDMTKVYPKVVSSQGLVLLSPAHTYNVSALMKAFIDRMYTFYNFGNDRPRSWSSQLAGQNRKAVLVGVAEQTDPKDMGFTIESMRVALQSLGYEVIDELAVYGIFDRGKVKNDVEVLEKATTLGKTLARSIVA</sequence>
<dbReference type="InterPro" id="IPR029039">
    <property type="entry name" value="Flavoprotein-like_sf"/>
</dbReference>
<dbReference type="EC" id="1.3.99.24" evidence="4"/>
<evidence type="ECO:0000256" key="1">
    <source>
        <dbReference type="ARBA" id="ARBA00022630"/>
    </source>
</evidence>
<feature type="domain" description="NADPH-dependent FMN reductase-like" evidence="3">
    <location>
        <begin position="11"/>
        <end position="111"/>
    </location>
</feature>
<dbReference type="InterPro" id="IPR005025">
    <property type="entry name" value="FMN_Rdtase-like_dom"/>
</dbReference>
<gene>
    <name evidence="4" type="primary">sgcG_1</name>
    <name evidence="4" type="ORF">STSP2_00005</name>
</gene>
<dbReference type="Proteomes" id="UP000189674">
    <property type="component" value="Chromosome"/>
</dbReference>
<dbReference type="PANTHER" id="PTHR43278:SF2">
    <property type="entry name" value="IRON-SULFUR FLAVOPROTEIN"/>
    <property type="match status" value="1"/>
</dbReference>
<dbReference type="GO" id="GO:0016491">
    <property type="term" value="F:oxidoreductase activity"/>
    <property type="evidence" value="ECO:0007669"/>
    <property type="project" value="UniProtKB-KW"/>
</dbReference>
<protein>
    <submittedName>
        <fullName evidence="4">2-amino-4-deoxychorismate dehydrogenase</fullName>
        <ecNumber evidence="4">1.3.99.24</ecNumber>
    </submittedName>
</protein>
<accession>A0A1U9NGI4</accession>
<keyword evidence="4" id="KW-0560">Oxidoreductase</keyword>
<name>A0A1U9NGI4_9BACT</name>
<dbReference type="Gene3D" id="3.40.50.360">
    <property type="match status" value="1"/>
</dbReference>
<dbReference type="Pfam" id="PF03358">
    <property type="entry name" value="FMN_red"/>
    <property type="match status" value="1"/>
</dbReference>
<dbReference type="OrthoDB" id="9805976at2"/>
<evidence type="ECO:0000313" key="4">
    <source>
        <dbReference type="EMBL" id="AQT66867.1"/>
    </source>
</evidence>
<reference evidence="5" key="1">
    <citation type="submission" date="2017-02" db="EMBL/GenBank/DDBJ databases">
        <title>Comparative genomics and description of representatives of a novel lineage of planctomycetes thriving in anoxic sediments.</title>
        <authorList>
            <person name="Spring S."/>
            <person name="Bunk B."/>
            <person name="Sproer C."/>
        </authorList>
    </citation>
    <scope>NUCLEOTIDE SEQUENCE [LARGE SCALE GENOMIC DNA]</scope>
    <source>
        <strain evidence="5">ST-NAGAB-D1</strain>
    </source>
</reference>
<dbReference type="SUPFAM" id="SSF52218">
    <property type="entry name" value="Flavoproteins"/>
    <property type="match status" value="1"/>
</dbReference>
<dbReference type="InterPro" id="IPR051796">
    <property type="entry name" value="ISF_SsuE-like"/>
</dbReference>
<evidence type="ECO:0000259" key="3">
    <source>
        <dbReference type="Pfam" id="PF03358"/>
    </source>
</evidence>
<keyword evidence="5" id="KW-1185">Reference proteome</keyword>
<evidence type="ECO:0000313" key="5">
    <source>
        <dbReference type="Proteomes" id="UP000189674"/>
    </source>
</evidence>
<dbReference type="PANTHER" id="PTHR43278">
    <property type="entry name" value="NAD(P)H-DEPENDENT FMN-CONTAINING OXIDOREDUCTASE YWQN-RELATED"/>
    <property type="match status" value="1"/>
</dbReference>